<keyword evidence="2" id="KW-1185">Reference proteome</keyword>
<dbReference type="InterPro" id="IPR023393">
    <property type="entry name" value="START-like_dom_sf"/>
</dbReference>
<evidence type="ECO:0000313" key="2">
    <source>
        <dbReference type="Proteomes" id="UP001500542"/>
    </source>
</evidence>
<accession>A0ABN1R980</accession>
<dbReference type="RefSeq" id="WP_343977191.1">
    <property type="nucleotide sequence ID" value="NZ_BAAAHK010000014.1"/>
</dbReference>
<organism evidence="1 2">
    <name type="scientific">Kribbella koreensis</name>
    <dbReference type="NCBI Taxonomy" id="57909"/>
    <lineage>
        <taxon>Bacteria</taxon>
        <taxon>Bacillati</taxon>
        <taxon>Actinomycetota</taxon>
        <taxon>Actinomycetes</taxon>
        <taxon>Propionibacteriales</taxon>
        <taxon>Kribbellaceae</taxon>
        <taxon>Kribbella</taxon>
    </lineage>
</organism>
<dbReference type="Proteomes" id="UP001500542">
    <property type="component" value="Unassembled WGS sequence"/>
</dbReference>
<evidence type="ECO:0000313" key="1">
    <source>
        <dbReference type="EMBL" id="GAA0953728.1"/>
    </source>
</evidence>
<protein>
    <submittedName>
        <fullName evidence="1">SRPBCC domain-containing protein</fullName>
    </submittedName>
</protein>
<proteinExistence type="predicted"/>
<dbReference type="EMBL" id="BAAAHK010000014">
    <property type="protein sequence ID" value="GAA0953728.1"/>
    <property type="molecule type" value="Genomic_DNA"/>
</dbReference>
<comment type="caution">
    <text evidence="1">The sequence shown here is derived from an EMBL/GenBank/DDBJ whole genome shotgun (WGS) entry which is preliminary data.</text>
</comment>
<dbReference type="SUPFAM" id="SSF55961">
    <property type="entry name" value="Bet v1-like"/>
    <property type="match status" value="1"/>
</dbReference>
<gene>
    <name evidence="1" type="ORF">GCM10009554_58510</name>
</gene>
<reference evidence="1 2" key="1">
    <citation type="journal article" date="2019" name="Int. J. Syst. Evol. Microbiol.">
        <title>The Global Catalogue of Microorganisms (GCM) 10K type strain sequencing project: providing services to taxonomists for standard genome sequencing and annotation.</title>
        <authorList>
            <consortium name="The Broad Institute Genomics Platform"/>
            <consortium name="The Broad Institute Genome Sequencing Center for Infectious Disease"/>
            <person name="Wu L."/>
            <person name="Ma J."/>
        </authorList>
    </citation>
    <scope>NUCLEOTIDE SEQUENCE [LARGE SCALE GENOMIC DNA]</scope>
    <source>
        <strain evidence="1 2">JCM 10977</strain>
    </source>
</reference>
<dbReference type="Gene3D" id="3.30.530.20">
    <property type="match status" value="1"/>
</dbReference>
<name>A0ABN1R980_9ACTN</name>
<dbReference type="CDD" id="cd07814">
    <property type="entry name" value="SRPBCC_CalC_Aha1-like"/>
    <property type="match status" value="1"/>
</dbReference>
<sequence>MAVADTPGATMTEERRIEAEIPLDATPAEVWDAIATEPGLTAWFAPMDPAPDENGLSADGVVLRWEPGLGYAIQTETSAFEYLIEEQDDGSSILRFVQTGFLGDDWEAEYEATARGWDLYFHTLQLYVSGFHGAPATYVVAEGPAWSGTAEAWQKLREAVGGEVGTKVELDVYGLGVVVGEVDYDGPSHFGITTEYALLRFHNRSLLGMPVALGHHYYGPGQDAKRLEDAWQSWLTEFYLTQ</sequence>